<dbReference type="FunFam" id="1.10.10.1590:FF:000001">
    <property type="entry name" value="NADH-quinone oxidoreductase subunit E"/>
    <property type="match status" value="1"/>
</dbReference>
<feature type="binding site" evidence="12">
    <location>
        <position position="151"/>
    </location>
    <ligand>
        <name>[2Fe-2S] cluster</name>
        <dbReference type="ChEBI" id="CHEBI:190135"/>
    </ligand>
</feature>
<comment type="similarity">
    <text evidence="1">Belongs to the complex I 24 kDa subunit family.</text>
</comment>
<evidence type="ECO:0000313" key="14">
    <source>
        <dbReference type="Proteomes" id="UP000199233"/>
    </source>
</evidence>
<name>A0A1H9JXL9_9GAMM</name>
<comment type="cofactor">
    <cofactor evidence="10">
        <name>[2Fe-2S] cluster</name>
        <dbReference type="ChEBI" id="CHEBI:190135"/>
    </cofactor>
</comment>
<sequence length="180" mass="19608">MSTATSDNVIKLAELLGQSGSAKTPFVLSETEKHEIEHELTHFPDGRAASIEALKIVQKHRGWVPDEALEPIAQMIGISAAELEGVATFYSLIFRKPVGRHVIKVCDSITCFAVGYEDIRVALEKQLGIAYGQTTADGRFTLLPICCIGACDKAPAMMIDDDLHHDLTPQNLASVLEAYK</sequence>
<dbReference type="PANTHER" id="PTHR10371:SF3">
    <property type="entry name" value="NADH DEHYDROGENASE [UBIQUINONE] FLAVOPROTEIN 2, MITOCHONDRIAL"/>
    <property type="match status" value="1"/>
</dbReference>
<evidence type="ECO:0000256" key="5">
    <source>
        <dbReference type="ARBA" id="ARBA00023004"/>
    </source>
</evidence>
<comment type="subunit">
    <text evidence="7">Composed of 13 different subunits. Subunits NuoCD, E, F, and G constitute the peripheral sector of the complex.</text>
</comment>
<dbReference type="PANTHER" id="PTHR10371">
    <property type="entry name" value="NADH DEHYDROGENASE UBIQUINONE FLAVOPROTEIN 2, MITOCHONDRIAL"/>
    <property type="match status" value="1"/>
</dbReference>
<keyword evidence="3 12" id="KW-0001">2Fe-2S</keyword>
<evidence type="ECO:0000256" key="3">
    <source>
        <dbReference type="ARBA" id="ARBA00022714"/>
    </source>
</evidence>
<protein>
    <recommendedName>
        <fullName evidence="2">NADH-quinone oxidoreductase subunit E</fullName>
    </recommendedName>
    <alternativeName>
        <fullName evidence="8">NADH dehydrogenase I subunit E</fullName>
    </alternativeName>
    <alternativeName>
        <fullName evidence="9">NDH-1 subunit E</fullName>
    </alternativeName>
</protein>
<organism evidence="13 14">
    <name type="scientific">Solimonas aquatica</name>
    <dbReference type="NCBI Taxonomy" id="489703"/>
    <lineage>
        <taxon>Bacteria</taxon>
        <taxon>Pseudomonadati</taxon>
        <taxon>Pseudomonadota</taxon>
        <taxon>Gammaproteobacteria</taxon>
        <taxon>Nevskiales</taxon>
        <taxon>Nevskiaceae</taxon>
        <taxon>Solimonas</taxon>
    </lineage>
</organism>
<dbReference type="GO" id="GO:0003954">
    <property type="term" value="F:NADH dehydrogenase activity"/>
    <property type="evidence" value="ECO:0007669"/>
    <property type="project" value="TreeGrafter"/>
</dbReference>
<evidence type="ECO:0000256" key="10">
    <source>
        <dbReference type="ARBA" id="ARBA00034078"/>
    </source>
</evidence>
<dbReference type="InterPro" id="IPR036249">
    <property type="entry name" value="Thioredoxin-like_sf"/>
</dbReference>
<keyword evidence="4 12" id="KW-0479">Metal-binding</keyword>
<dbReference type="Gene3D" id="3.40.30.10">
    <property type="entry name" value="Glutaredoxin"/>
    <property type="match status" value="1"/>
</dbReference>
<evidence type="ECO:0000256" key="6">
    <source>
        <dbReference type="ARBA" id="ARBA00023014"/>
    </source>
</evidence>
<dbReference type="OrthoDB" id="9807941at2"/>
<evidence type="ECO:0000313" key="13">
    <source>
        <dbReference type="EMBL" id="SEQ91568.1"/>
    </source>
</evidence>
<keyword evidence="6 12" id="KW-0411">Iron-sulfur</keyword>
<dbReference type="InterPro" id="IPR002023">
    <property type="entry name" value="NuoE-like"/>
</dbReference>
<evidence type="ECO:0000256" key="12">
    <source>
        <dbReference type="PIRSR" id="PIRSR000216-1"/>
    </source>
</evidence>
<evidence type="ECO:0000256" key="9">
    <source>
        <dbReference type="ARBA" id="ARBA00032788"/>
    </source>
</evidence>
<evidence type="ECO:0000256" key="1">
    <source>
        <dbReference type="ARBA" id="ARBA00010643"/>
    </source>
</evidence>
<feature type="binding site" evidence="12">
    <location>
        <position position="147"/>
    </location>
    <ligand>
        <name>[2Fe-2S] cluster</name>
        <dbReference type="ChEBI" id="CHEBI:190135"/>
    </ligand>
</feature>
<gene>
    <name evidence="13" type="ORF">SAMN04488038_112123</name>
</gene>
<dbReference type="Gene3D" id="1.10.10.1590">
    <property type="entry name" value="NADH-quinone oxidoreductase subunit E"/>
    <property type="match status" value="1"/>
</dbReference>
<feature type="binding site" evidence="12">
    <location>
        <position position="111"/>
    </location>
    <ligand>
        <name>[2Fe-2S] cluster</name>
        <dbReference type="ChEBI" id="CHEBI:190135"/>
    </ligand>
</feature>
<dbReference type="AlphaFoldDB" id="A0A1H9JXL9"/>
<evidence type="ECO:0000256" key="4">
    <source>
        <dbReference type="ARBA" id="ARBA00022723"/>
    </source>
</evidence>
<dbReference type="GO" id="GO:0046872">
    <property type="term" value="F:metal ion binding"/>
    <property type="evidence" value="ECO:0007669"/>
    <property type="project" value="UniProtKB-KW"/>
</dbReference>
<comment type="catalytic activity">
    <reaction evidence="11">
        <text>a quinone + NADH + 5 H(+)(in) = a quinol + NAD(+) + 4 H(+)(out)</text>
        <dbReference type="Rhea" id="RHEA:57888"/>
        <dbReference type="ChEBI" id="CHEBI:15378"/>
        <dbReference type="ChEBI" id="CHEBI:24646"/>
        <dbReference type="ChEBI" id="CHEBI:57540"/>
        <dbReference type="ChEBI" id="CHEBI:57945"/>
        <dbReference type="ChEBI" id="CHEBI:132124"/>
    </reaction>
</comment>
<feature type="binding site" evidence="12">
    <location>
        <position position="106"/>
    </location>
    <ligand>
        <name>[2Fe-2S] cluster</name>
        <dbReference type="ChEBI" id="CHEBI:190135"/>
    </ligand>
</feature>
<dbReference type="GO" id="GO:0051537">
    <property type="term" value="F:2 iron, 2 sulfur cluster binding"/>
    <property type="evidence" value="ECO:0007669"/>
    <property type="project" value="UniProtKB-KW"/>
</dbReference>
<dbReference type="EMBL" id="FOFS01000012">
    <property type="protein sequence ID" value="SEQ91568.1"/>
    <property type="molecule type" value="Genomic_DNA"/>
</dbReference>
<dbReference type="FunFam" id="3.40.30.10:FF:000015">
    <property type="entry name" value="NADH-quinone oxidoreductase subunit E"/>
    <property type="match status" value="1"/>
</dbReference>
<dbReference type="InterPro" id="IPR041921">
    <property type="entry name" value="NuoE_N"/>
</dbReference>
<dbReference type="SUPFAM" id="SSF52833">
    <property type="entry name" value="Thioredoxin-like"/>
    <property type="match status" value="1"/>
</dbReference>
<dbReference type="Pfam" id="PF01257">
    <property type="entry name" value="2Fe-2S_thioredx"/>
    <property type="match status" value="1"/>
</dbReference>
<proteinExistence type="inferred from homology"/>
<keyword evidence="5 12" id="KW-0408">Iron</keyword>
<keyword evidence="14" id="KW-1185">Reference proteome</keyword>
<dbReference type="NCBIfam" id="NF005722">
    <property type="entry name" value="PRK07539.1-2"/>
    <property type="match status" value="1"/>
</dbReference>
<dbReference type="Proteomes" id="UP000199233">
    <property type="component" value="Unassembled WGS sequence"/>
</dbReference>
<dbReference type="STRING" id="489703.SAMN04488038_112123"/>
<comment type="cofactor">
    <cofactor evidence="12">
        <name>[2Fe-2S] cluster</name>
        <dbReference type="ChEBI" id="CHEBI:190135"/>
    </cofactor>
    <text evidence="12">Binds 1 [2Fe-2S] cluster.</text>
</comment>
<dbReference type="NCBIfam" id="TIGR01958">
    <property type="entry name" value="nuoE_fam"/>
    <property type="match status" value="1"/>
</dbReference>
<dbReference type="RefSeq" id="WP_093288116.1">
    <property type="nucleotide sequence ID" value="NZ_FOFS01000012.1"/>
</dbReference>
<dbReference type="InterPro" id="IPR042128">
    <property type="entry name" value="NuoE_dom"/>
</dbReference>
<evidence type="ECO:0000256" key="2">
    <source>
        <dbReference type="ARBA" id="ARBA00019898"/>
    </source>
</evidence>
<accession>A0A1H9JXL9</accession>
<dbReference type="PIRSF" id="PIRSF000216">
    <property type="entry name" value="NADH_DH_24kDa"/>
    <property type="match status" value="1"/>
</dbReference>
<evidence type="ECO:0000256" key="8">
    <source>
        <dbReference type="ARBA" id="ARBA00031580"/>
    </source>
</evidence>
<evidence type="ECO:0000256" key="11">
    <source>
        <dbReference type="ARBA" id="ARBA00047712"/>
    </source>
</evidence>
<dbReference type="CDD" id="cd03064">
    <property type="entry name" value="TRX_Fd_NuoE"/>
    <property type="match status" value="1"/>
</dbReference>
<evidence type="ECO:0000256" key="7">
    <source>
        <dbReference type="ARBA" id="ARBA00026021"/>
    </source>
</evidence>
<reference evidence="14" key="1">
    <citation type="submission" date="2016-10" db="EMBL/GenBank/DDBJ databases">
        <authorList>
            <person name="Varghese N."/>
            <person name="Submissions S."/>
        </authorList>
    </citation>
    <scope>NUCLEOTIDE SEQUENCE [LARGE SCALE GENOMIC DNA]</scope>
    <source>
        <strain evidence="14">DSM 25927</strain>
    </source>
</reference>